<feature type="domain" description="SRCR" evidence="10">
    <location>
        <begin position="236"/>
        <end position="334"/>
    </location>
</feature>
<comment type="caution">
    <text evidence="11">The sequence shown here is derived from an EMBL/GenBank/DDBJ whole genome shotgun (WGS) entry which is preliminary data.</text>
</comment>
<comment type="caution">
    <text evidence="9">Lacks conserved residue(s) required for the propagation of feature annotation.</text>
</comment>
<evidence type="ECO:0000256" key="2">
    <source>
        <dbReference type="ARBA" id="ARBA00022692"/>
    </source>
</evidence>
<evidence type="ECO:0000256" key="9">
    <source>
        <dbReference type="PROSITE-ProRule" id="PRU00196"/>
    </source>
</evidence>
<gene>
    <name evidence="11" type="ORF">HOLleu_32038</name>
</gene>
<keyword evidence="6" id="KW-0472">Membrane</keyword>
<dbReference type="Proteomes" id="UP001152320">
    <property type="component" value="Chromosome 16"/>
</dbReference>
<keyword evidence="3" id="KW-0732">Signal</keyword>
<keyword evidence="2" id="KW-0812">Transmembrane</keyword>
<keyword evidence="8" id="KW-0325">Glycoprotein</keyword>
<dbReference type="PANTHER" id="PTHR48071:SF18">
    <property type="entry name" value="DELETED IN MALIGNANT BRAIN TUMORS 1 PROTEIN-RELATED"/>
    <property type="match status" value="1"/>
</dbReference>
<dbReference type="InterPro" id="IPR036772">
    <property type="entry name" value="SRCR-like_dom_sf"/>
</dbReference>
<accession>A0A9Q0YR80</accession>
<dbReference type="FunFam" id="3.10.250.10:FF:000005">
    <property type="entry name" value="Neurotrypsin isoform A"/>
    <property type="match status" value="1"/>
</dbReference>
<protein>
    <submittedName>
        <fullName evidence="11">Neurotrypsin</fullName>
    </submittedName>
</protein>
<name>A0A9Q0YR80_HOLLE</name>
<dbReference type="AlphaFoldDB" id="A0A9Q0YR80"/>
<dbReference type="Gene3D" id="3.10.250.10">
    <property type="entry name" value="SRCR-like domain"/>
    <property type="match status" value="3"/>
</dbReference>
<evidence type="ECO:0000256" key="6">
    <source>
        <dbReference type="ARBA" id="ARBA00023136"/>
    </source>
</evidence>
<dbReference type="InterPro" id="IPR001190">
    <property type="entry name" value="SRCR"/>
</dbReference>
<dbReference type="Pfam" id="PF00530">
    <property type="entry name" value="SRCR"/>
    <property type="match status" value="3"/>
</dbReference>
<evidence type="ECO:0000256" key="3">
    <source>
        <dbReference type="ARBA" id="ARBA00022729"/>
    </source>
</evidence>
<keyword evidence="5" id="KW-1133">Transmembrane helix</keyword>
<evidence type="ECO:0000256" key="4">
    <source>
        <dbReference type="ARBA" id="ARBA00022737"/>
    </source>
</evidence>
<dbReference type="PROSITE" id="PS00420">
    <property type="entry name" value="SRCR_1"/>
    <property type="match status" value="1"/>
</dbReference>
<comment type="subcellular location">
    <subcellularLocation>
        <location evidence="1">Membrane</location>
        <topology evidence="1">Single-pass membrane protein</topology>
    </subcellularLocation>
</comment>
<feature type="disulfide bond" evidence="9">
    <location>
        <begin position="202"/>
        <end position="212"/>
    </location>
</feature>
<evidence type="ECO:0000256" key="7">
    <source>
        <dbReference type="ARBA" id="ARBA00023157"/>
    </source>
</evidence>
<evidence type="ECO:0000256" key="5">
    <source>
        <dbReference type="ARBA" id="ARBA00022989"/>
    </source>
</evidence>
<reference evidence="11" key="1">
    <citation type="submission" date="2021-10" db="EMBL/GenBank/DDBJ databases">
        <title>Tropical sea cucumber genome reveals ecological adaptation and Cuvierian tubules defense mechanism.</title>
        <authorList>
            <person name="Chen T."/>
        </authorList>
    </citation>
    <scope>NUCLEOTIDE SEQUENCE</scope>
    <source>
        <strain evidence="11">Nanhai2018</strain>
        <tissue evidence="11">Muscle</tissue>
    </source>
</reference>
<keyword evidence="7 9" id="KW-1015">Disulfide bond</keyword>
<evidence type="ECO:0000256" key="8">
    <source>
        <dbReference type="ARBA" id="ARBA00023180"/>
    </source>
</evidence>
<dbReference type="PRINTS" id="PR00258">
    <property type="entry name" value="SPERACTRCPTR"/>
</dbReference>
<dbReference type="FunFam" id="3.10.250.10:FF:000016">
    <property type="entry name" value="Scavenger receptor cysteine-rich protein type 12"/>
    <property type="match status" value="1"/>
</dbReference>
<evidence type="ECO:0000259" key="10">
    <source>
        <dbReference type="PROSITE" id="PS50287"/>
    </source>
</evidence>
<feature type="domain" description="SRCR" evidence="10">
    <location>
        <begin position="35"/>
        <end position="132"/>
    </location>
</feature>
<proteinExistence type="predicted"/>
<dbReference type="SMART" id="SM00202">
    <property type="entry name" value="SR"/>
    <property type="match status" value="3"/>
</dbReference>
<evidence type="ECO:0000313" key="11">
    <source>
        <dbReference type="EMBL" id="KAJ8027024.1"/>
    </source>
</evidence>
<dbReference type="GO" id="GO:0016020">
    <property type="term" value="C:membrane"/>
    <property type="evidence" value="ECO:0007669"/>
    <property type="project" value="UniProtKB-SubCell"/>
</dbReference>
<keyword evidence="4" id="KW-0677">Repeat</keyword>
<dbReference type="EMBL" id="JAIZAY010000016">
    <property type="protein sequence ID" value="KAJ8027024.1"/>
    <property type="molecule type" value="Genomic_DNA"/>
</dbReference>
<feature type="disulfide bond" evidence="9">
    <location>
        <begin position="103"/>
        <end position="113"/>
    </location>
</feature>
<keyword evidence="12" id="KW-1185">Reference proteome</keyword>
<evidence type="ECO:0000256" key="1">
    <source>
        <dbReference type="ARBA" id="ARBA00004167"/>
    </source>
</evidence>
<dbReference type="OrthoDB" id="536948at2759"/>
<dbReference type="SUPFAM" id="SSF56487">
    <property type="entry name" value="SRCR-like"/>
    <property type="match status" value="3"/>
</dbReference>
<evidence type="ECO:0000313" key="12">
    <source>
        <dbReference type="Proteomes" id="UP001152320"/>
    </source>
</evidence>
<dbReference type="FunFam" id="3.10.250.10:FF:000011">
    <property type="entry name" value="Scavenger receptor class A member 5"/>
    <property type="match status" value="1"/>
</dbReference>
<sequence>MYLLPLIMDCESTQWWIKLLILTIISSPSKQDPTIRLADGDERQGRVEVYLNGEWGTICDDRWDTLDGDVVCRQLGFLYAEEVMDGAFYGEGLGHVLMDEVTCDGTERTLFECPYSRHHNCIHSEDAGLVCSDAFDVRLVNGDEMHGLVEVYMDRQWGPVCADRWDIIDADIVCRQLGYLHAENTTSETSTTNGTLIGSVKCKGKENILSECSYVVHPNCTEGEISWVTCSAVPGVRLRGGEGKHEGRVEIHANGLWGTVCDEGWNIKDANVVCRQLGFSEAVSASREAYWEEGDSPILMSNVHCQGNEHSLLACASTKRHSCTHEQDAGVTCKRGMKKDSKLLIALRT</sequence>
<feature type="domain" description="SRCR" evidence="10">
    <location>
        <begin position="137"/>
        <end position="231"/>
    </location>
</feature>
<dbReference type="PROSITE" id="PS50287">
    <property type="entry name" value="SRCR_2"/>
    <property type="match status" value="3"/>
</dbReference>
<dbReference type="PANTHER" id="PTHR48071">
    <property type="entry name" value="SRCR DOMAIN-CONTAINING PROTEIN"/>
    <property type="match status" value="1"/>
</dbReference>
<organism evidence="11 12">
    <name type="scientific">Holothuria leucospilota</name>
    <name type="common">Black long sea cucumber</name>
    <name type="synonym">Mertensiothuria leucospilota</name>
    <dbReference type="NCBI Taxonomy" id="206669"/>
    <lineage>
        <taxon>Eukaryota</taxon>
        <taxon>Metazoa</taxon>
        <taxon>Echinodermata</taxon>
        <taxon>Eleutherozoa</taxon>
        <taxon>Echinozoa</taxon>
        <taxon>Holothuroidea</taxon>
        <taxon>Aspidochirotacea</taxon>
        <taxon>Aspidochirotida</taxon>
        <taxon>Holothuriidae</taxon>
        <taxon>Holothuria</taxon>
    </lineage>
</organism>
<feature type="disulfide bond" evidence="9">
    <location>
        <begin position="305"/>
        <end position="315"/>
    </location>
</feature>